<evidence type="ECO:0000256" key="1">
    <source>
        <dbReference type="SAM" id="MobiDB-lite"/>
    </source>
</evidence>
<feature type="region of interest" description="Disordered" evidence="1">
    <location>
        <begin position="104"/>
        <end position="211"/>
    </location>
</feature>
<accession>A0A653CAU4</accession>
<feature type="region of interest" description="Disordered" evidence="1">
    <location>
        <begin position="284"/>
        <end position="303"/>
    </location>
</feature>
<name>A0A653CAU4_CALMS</name>
<evidence type="ECO:0000313" key="3">
    <source>
        <dbReference type="Proteomes" id="UP000410492"/>
    </source>
</evidence>
<gene>
    <name evidence="2" type="ORF">CALMAC_LOCUS7496</name>
</gene>
<feature type="compositionally biased region" description="Polar residues" evidence="1">
    <location>
        <begin position="202"/>
        <end position="211"/>
    </location>
</feature>
<dbReference type="AlphaFoldDB" id="A0A653CAU4"/>
<dbReference type="EMBL" id="CAACVG010007324">
    <property type="protein sequence ID" value="VEN44836.1"/>
    <property type="molecule type" value="Genomic_DNA"/>
</dbReference>
<feature type="region of interest" description="Disordered" evidence="1">
    <location>
        <begin position="46"/>
        <end position="74"/>
    </location>
</feature>
<dbReference type="Proteomes" id="UP000410492">
    <property type="component" value="Unassembled WGS sequence"/>
</dbReference>
<organism evidence="2 3">
    <name type="scientific">Callosobruchus maculatus</name>
    <name type="common">Southern cowpea weevil</name>
    <name type="synonym">Pulse bruchid</name>
    <dbReference type="NCBI Taxonomy" id="64391"/>
    <lineage>
        <taxon>Eukaryota</taxon>
        <taxon>Metazoa</taxon>
        <taxon>Ecdysozoa</taxon>
        <taxon>Arthropoda</taxon>
        <taxon>Hexapoda</taxon>
        <taxon>Insecta</taxon>
        <taxon>Pterygota</taxon>
        <taxon>Neoptera</taxon>
        <taxon>Endopterygota</taxon>
        <taxon>Coleoptera</taxon>
        <taxon>Polyphaga</taxon>
        <taxon>Cucujiformia</taxon>
        <taxon>Chrysomeloidea</taxon>
        <taxon>Chrysomelidae</taxon>
        <taxon>Bruchinae</taxon>
        <taxon>Bruchini</taxon>
        <taxon>Callosobruchus</taxon>
    </lineage>
</organism>
<dbReference type="OrthoDB" id="6781244at2759"/>
<evidence type="ECO:0000313" key="2">
    <source>
        <dbReference type="EMBL" id="VEN44836.1"/>
    </source>
</evidence>
<reference evidence="2 3" key="1">
    <citation type="submission" date="2019-01" db="EMBL/GenBank/DDBJ databases">
        <authorList>
            <person name="Sayadi A."/>
        </authorList>
    </citation>
    <scope>NUCLEOTIDE SEQUENCE [LARGE SCALE GENOMIC DNA]</scope>
</reference>
<protein>
    <submittedName>
        <fullName evidence="2">Uncharacterized protein</fullName>
    </submittedName>
</protein>
<sequence length="357" mass="37631">ATALGAAACLAPPLQQGDAGEDLEAGRDYRGAAVESADARHRLTLKVSEATPETGTTPVTPLSTPSGGGPASAQRRRSFYNFPFFLRHQDAVVEVDDSSGAIVPGTKKDASTAVSLHPSSAEEKTKRIGSIIRRKRVGSVKARPTSVAQGGGAAVQRTQSERYSSSSGGGGPPPDINILVTEASPESAGSIGGAGTTTTSSRPPLSRQNTEAQVVQVLVHRESEEYKEEEELEHELAEQRMMAMTPLPMPTVQHRDQARERQWHVRSWLEGQPSTVAPVLPSVSAPPSVGHSPTREEACAVTSSLATSLHHLQRTDEENATSGVTPLLPPRGDPTDVVIDIGCTVTNKDPPSIPPCS</sequence>
<proteinExistence type="predicted"/>
<feature type="non-terminal residue" evidence="2">
    <location>
        <position position="1"/>
    </location>
</feature>
<feature type="region of interest" description="Disordered" evidence="1">
    <location>
        <begin position="313"/>
        <end position="335"/>
    </location>
</feature>
<feature type="compositionally biased region" description="Polar residues" evidence="1">
    <location>
        <begin position="51"/>
        <end position="65"/>
    </location>
</feature>
<keyword evidence="3" id="KW-1185">Reference proteome</keyword>